<gene>
    <name evidence="1" type="ORF">AYBTSS11_LOCUS29138</name>
</gene>
<dbReference type="Gramene" id="rna-AYBTSS11_LOCUS29138">
    <property type="protein sequence ID" value="CAJ1976993.1"/>
    <property type="gene ID" value="gene-AYBTSS11_LOCUS29138"/>
</dbReference>
<evidence type="ECO:0000313" key="1">
    <source>
        <dbReference type="EMBL" id="CAJ1976993.1"/>
    </source>
</evidence>
<protein>
    <submittedName>
        <fullName evidence="1">Uncharacterized protein</fullName>
    </submittedName>
</protein>
<dbReference type="AlphaFoldDB" id="A0AA86W2J1"/>
<dbReference type="EMBL" id="OY731407">
    <property type="protein sequence ID" value="CAJ1976993.1"/>
    <property type="molecule type" value="Genomic_DNA"/>
</dbReference>
<feature type="non-terminal residue" evidence="1">
    <location>
        <position position="68"/>
    </location>
</feature>
<organism evidence="1 2">
    <name type="scientific">Sphenostylis stenocarpa</name>
    <dbReference type="NCBI Taxonomy" id="92480"/>
    <lineage>
        <taxon>Eukaryota</taxon>
        <taxon>Viridiplantae</taxon>
        <taxon>Streptophyta</taxon>
        <taxon>Embryophyta</taxon>
        <taxon>Tracheophyta</taxon>
        <taxon>Spermatophyta</taxon>
        <taxon>Magnoliopsida</taxon>
        <taxon>eudicotyledons</taxon>
        <taxon>Gunneridae</taxon>
        <taxon>Pentapetalae</taxon>
        <taxon>rosids</taxon>
        <taxon>fabids</taxon>
        <taxon>Fabales</taxon>
        <taxon>Fabaceae</taxon>
        <taxon>Papilionoideae</taxon>
        <taxon>50 kb inversion clade</taxon>
        <taxon>NPAAA clade</taxon>
        <taxon>indigoferoid/millettioid clade</taxon>
        <taxon>Phaseoleae</taxon>
        <taxon>Sphenostylis</taxon>
    </lineage>
</organism>
<keyword evidence="2" id="KW-1185">Reference proteome</keyword>
<dbReference type="Proteomes" id="UP001189624">
    <property type="component" value="Chromosome 10"/>
</dbReference>
<sequence>MKSVEMEWVRDDEKEIIYNARLWWPQYARSHYVKSTLLVITTAAYFDNCVATLEDKNCTNFGSLLTNA</sequence>
<proteinExistence type="predicted"/>
<accession>A0AA86W2J1</accession>
<evidence type="ECO:0000313" key="2">
    <source>
        <dbReference type="Proteomes" id="UP001189624"/>
    </source>
</evidence>
<reference evidence="1" key="1">
    <citation type="submission" date="2023-10" db="EMBL/GenBank/DDBJ databases">
        <authorList>
            <person name="Domelevo Entfellner J.-B."/>
        </authorList>
    </citation>
    <scope>NUCLEOTIDE SEQUENCE</scope>
</reference>
<name>A0AA86W2J1_9FABA</name>